<dbReference type="PANTHER" id="PTHR10151">
    <property type="entry name" value="ECTONUCLEOTIDE PYROPHOSPHATASE/PHOSPHODIESTERASE"/>
    <property type="match status" value="1"/>
</dbReference>
<dbReference type="RefSeq" id="WP_245699020.1">
    <property type="nucleotide sequence ID" value="NZ_FNKQ01000007.1"/>
</dbReference>
<protein>
    <submittedName>
        <fullName evidence="1">Predicted pyrophosphatase or phosphodiesterase, AlkP superfamily</fullName>
    </submittedName>
</protein>
<dbReference type="Proteomes" id="UP000199289">
    <property type="component" value="Unassembled WGS sequence"/>
</dbReference>
<dbReference type="PANTHER" id="PTHR10151:SF120">
    <property type="entry name" value="BIS(5'-ADENOSYL)-TRIPHOSPHATASE"/>
    <property type="match status" value="1"/>
</dbReference>
<evidence type="ECO:0000313" key="2">
    <source>
        <dbReference type="Proteomes" id="UP000199289"/>
    </source>
</evidence>
<gene>
    <name evidence="1" type="ORF">SAMN05216278_3813</name>
</gene>
<reference evidence="2" key="1">
    <citation type="submission" date="2016-10" db="EMBL/GenBank/DDBJ databases">
        <authorList>
            <person name="Varghese N."/>
            <person name="Submissions S."/>
        </authorList>
    </citation>
    <scope>NUCLEOTIDE SEQUENCE [LARGE SCALE GENOMIC DNA]</scope>
    <source>
        <strain evidence="2">CGMCC 1.12397</strain>
    </source>
</reference>
<name>A0A1H1GSY1_9EURY</name>
<dbReference type="InterPro" id="IPR002591">
    <property type="entry name" value="Phosphodiest/P_Trfase"/>
</dbReference>
<dbReference type="InterPro" id="IPR017850">
    <property type="entry name" value="Alkaline_phosphatase_core_sf"/>
</dbReference>
<dbReference type="EMBL" id="FNKQ01000007">
    <property type="protein sequence ID" value="SDR15956.1"/>
    <property type="molecule type" value="Genomic_DNA"/>
</dbReference>
<accession>A0A1H1GSY1</accession>
<dbReference type="AlphaFoldDB" id="A0A1H1GSY1"/>
<dbReference type="SUPFAM" id="SSF53649">
    <property type="entry name" value="Alkaline phosphatase-like"/>
    <property type="match status" value="1"/>
</dbReference>
<evidence type="ECO:0000313" key="1">
    <source>
        <dbReference type="EMBL" id="SDR15956.1"/>
    </source>
</evidence>
<dbReference type="GO" id="GO:0016787">
    <property type="term" value="F:hydrolase activity"/>
    <property type="evidence" value="ECO:0007669"/>
    <property type="project" value="UniProtKB-ARBA"/>
</dbReference>
<proteinExistence type="predicted"/>
<organism evidence="1 2">
    <name type="scientific">Halopelagius longus</name>
    <dbReference type="NCBI Taxonomy" id="1236180"/>
    <lineage>
        <taxon>Archaea</taxon>
        <taxon>Methanobacteriati</taxon>
        <taxon>Methanobacteriota</taxon>
        <taxon>Stenosarchaea group</taxon>
        <taxon>Halobacteria</taxon>
        <taxon>Halobacteriales</taxon>
        <taxon>Haloferacaceae</taxon>
    </lineage>
</organism>
<dbReference type="Pfam" id="PF01663">
    <property type="entry name" value="Phosphodiest"/>
    <property type="match status" value="1"/>
</dbReference>
<sequence>MDHSDGAGRVIVLDVVGLRPEHVRTEKTPNLAGLLDSVAPLRPPFPAVTVPVQTTLAEGCGPREHGDVANGQYDRERDEVAFWERDRGDRNRLWETAQDAGLTTGALFFQHLIGTTADVAVTPSPIEDEDDNLVEMNCWTNPDDFYGDLQEEYGHFPLHNYWGPMANEESSEWILNAAIEAVERYDPDMLWVYVPHLDYAGLRNGPGDELESELAVVDELVGEFLDALRTDNRWEETVVNVVSEYGFHAVETPVFPNRALRSAGLLSVTDDGSGGQEVDLARSRAFAMVDHQIAHVYVDDAHVEKARSALAELDGVERVLGADGKREHHIDHPNAGDVVLVAERDAWFQYYWWHDRDEAPRYATEMDIHAKPGFDPCELFVGETGLASLDPTKVGGSHGRVDPSAGGLYALGGPSAPELVLNDEVDARAVAPTVADLLGTLDEVEMAFEEPSLLTDG</sequence>
<dbReference type="Gene3D" id="3.40.720.10">
    <property type="entry name" value="Alkaline Phosphatase, subunit A"/>
    <property type="match status" value="1"/>
</dbReference>